<dbReference type="Pfam" id="PF07690">
    <property type="entry name" value="MFS_1"/>
    <property type="match status" value="1"/>
</dbReference>
<dbReference type="PANTHER" id="PTHR43124:SF3">
    <property type="entry name" value="CHLORAMPHENICOL EFFLUX PUMP RV0191"/>
    <property type="match status" value="1"/>
</dbReference>
<evidence type="ECO:0000256" key="3">
    <source>
        <dbReference type="ARBA" id="ARBA00022692"/>
    </source>
</evidence>
<evidence type="ECO:0000313" key="8">
    <source>
        <dbReference type="EMBL" id="OLP93152.1"/>
    </source>
</evidence>
<keyword evidence="3 6" id="KW-0812">Transmembrane</keyword>
<dbReference type="InterPro" id="IPR020846">
    <property type="entry name" value="MFS_dom"/>
</dbReference>
<dbReference type="GO" id="GO:0005886">
    <property type="term" value="C:plasma membrane"/>
    <property type="evidence" value="ECO:0007669"/>
    <property type="project" value="UniProtKB-SubCell"/>
</dbReference>
<dbReference type="Proteomes" id="UP000186817">
    <property type="component" value="Unassembled WGS sequence"/>
</dbReference>
<keyword evidence="5 6" id="KW-0472">Membrane</keyword>
<feature type="transmembrane region" description="Helical" evidence="6">
    <location>
        <begin position="144"/>
        <end position="166"/>
    </location>
</feature>
<evidence type="ECO:0000256" key="5">
    <source>
        <dbReference type="ARBA" id="ARBA00023136"/>
    </source>
</evidence>
<dbReference type="PROSITE" id="PS50850">
    <property type="entry name" value="MFS"/>
    <property type="match status" value="1"/>
</dbReference>
<evidence type="ECO:0000256" key="2">
    <source>
        <dbReference type="ARBA" id="ARBA00022475"/>
    </source>
</evidence>
<dbReference type="InterPro" id="IPR011701">
    <property type="entry name" value="MFS"/>
</dbReference>
<keyword evidence="4 6" id="KW-1133">Transmembrane helix</keyword>
<evidence type="ECO:0000256" key="4">
    <source>
        <dbReference type="ARBA" id="ARBA00022989"/>
    </source>
</evidence>
<feature type="domain" description="Major facilitator superfamily (MFS) profile" evidence="7">
    <location>
        <begin position="49"/>
        <end position="441"/>
    </location>
</feature>
<proteinExistence type="predicted"/>
<organism evidence="8 9">
    <name type="scientific">Symbiodinium microadriaticum</name>
    <name type="common">Dinoflagellate</name>
    <name type="synonym">Zooxanthella microadriatica</name>
    <dbReference type="NCBI Taxonomy" id="2951"/>
    <lineage>
        <taxon>Eukaryota</taxon>
        <taxon>Sar</taxon>
        <taxon>Alveolata</taxon>
        <taxon>Dinophyceae</taxon>
        <taxon>Suessiales</taxon>
        <taxon>Symbiodiniaceae</taxon>
        <taxon>Symbiodinium</taxon>
    </lineage>
</organism>
<comment type="subcellular location">
    <subcellularLocation>
        <location evidence="1">Cell membrane</location>
        <topology evidence="1">Multi-pass membrane protein</topology>
    </subcellularLocation>
</comment>
<evidence type="ECO:0000256" key="6">
    <source>
        <dbReference type="SAM" id="Phobius"/>
    </source>
</evidence>
<evidence type="ECO:0000256" key="1">
    <source>
        <dbReference type="ARBA" id="ARBA00004651"/>
    </source>
</evidence>
<feature type="transmembrane region" description="Helical" evidence="6">
    <location>
        <begin position="120"/>
        <end position="138"/>
    </location>
</feature>
<dbReference type="OMA" id="NVNDYGP"/>
<gene>
    <name evidence="8" type="primary">ywfA</name>
    <name evidence="8" type="ORF">AK812_SmicGene24962</name>
</gene>
<comment type="caution">
    <text evidence="8">The sequence shown here is derived from an EMBL/GenBank/DDBJ whole genome shotgun (WGS) entry which is preliminary data.</text>
</comment>
<feature type="transmembrane region" description="Helical" evidence="6">
    <location>
        <begin position="324"/>
        <end position="343"/>
    </location>
</feature>
<feature type="transmembrane region" description="Helical" evidence="6">
    <location>
        <begin position="178"/>
        <end position="200"/>
    </location>
</feature>
<feature type="transmembrane region" description="Helical" evidence="6">
    <location>
        <begin position="206"/>
        <end position="227"/>
    </location>
</feature>
<evidence type="ECO:0000313" key="9">
    <source>
        <dbReference type="Proteomes" id="UP000186817"/>
    </source>
</evidence>
<dbReference type="OrthoDB" id="440755at2759"/>
<dbReference type="GO" id="GO:0022857">
    <property type="term" value="F:transmembrane transporter activity"/>
    <property type="evidence" value="ECO:0007669"/>
    <property type="project" value="InterPro"/>
</dbReference>
<evidence type="ECO:0000259" key="7">
    <source>
        <dbReference type="PROSITE" id="PS50850"/>
    </source>
</evidence>
<feature type="transmembrane region" description="Helical" evidence="6">
    <location>
        <begin position="349"/>
        <end position="369"/>
    </location>
</feature>
<dbReference type="EMBL" id="LSRX01000593">
    <property type="protein sequence ID" value="OLP93152.1"/>
    <property type="molecule type" value="Genomic_DNA"/>
</dbReference>
<dbReference type="PANTHER" id="PTHR43124">
    <property type="entry name" value="PURINE EFFLUX PUMP PBUE"/>
    <property type="match status" value="1"/>
</dbReference>
<accession>A0A1Q9DDC3</accession>
<reference evidence="8 9" key="1">
    <citation type="submission" date="2016-02" db="EMBL/GenBank/DDBJ databases">
        <title>Genome analysis of coral dinoflagellate symbionts highlights evolutionary adaptations to a symbiotic lifestyle.</title>
        <authorList>
            <person name="Aranda M."/>
            <person name="Li Y."/>
            <person name="Liew Y.J."/>
            <person name="Baumgarten S."/>
            <person name="Simakov O."/>
            <person name="Wilson M."/>
            <person name="Piel J."/>
            <person name="Ashoor H."/>
            <person name="Bougouffa S."/>
            <person name="Bajic V.B."/>
            <person name="Ryu T."/>
            <person name="Ravasi T."/>
            <person name="Bayer T."/>
            <person name="Micklem G."/>
            <person name="Kim H."/>
            <person name="Bhak J."/>
            <person name="Lajeunesse T.C."/>
            <person name="Voolstra C.R."/>
        </authorList>
    </citation>
    <scope>NUCLEOTIDE SEQUENCE [LARGE SCALE GENOMIC DNA]</scope>
    <source>
        <strain evidence="8 9">CCMP2467</strain>
    </source>
</reference>
<protein>
    <submittedName>
        <fullName evidence="8">Putative MFS-type transporter YwfA</fullName>
    </submittedName>
</protein>
<dbReference type="Gene3D" id="1.20.1250.20">
    <property type="entry name" value="MFS general substrate transporter like domains"/>
    <property type="match status" value="1"/>
</dbReference>
<name>A0A1Q9DDC3_SYMMI</name>
<dbReference type="InterPro" id="IPR036259">
    <property type="entry name" value="MFS_trans_sf"/>
</dbReference>
<dbReference type="AlphaFoldDB" id="A0A1Q9DDC3"/>
<sequence>MVLPAAALNDPRGQEVDETSLSKGRLDWLLQVIKSAPLALASELSHHRALFPLAIAQMTLLADQPLLSTNMSAVANEFGFAGAEKDEKLGGIVSVVFFACGVVSSLIVGRLADVMKRSTLVCLCMLIGSTGTFSNSQAESFTSLLFGRAAVGAAVGGLIPTSFAVIGDMCPAEERPHAIGVVCIISGLGLPVGQSLAGFAGSASGWRAPFAVVGIAGWCVTLLLFFIHEEPARSNDQHLSHDVSSWSALTKPTVLCICSQGVFGCIPWAVIGTFLTDYLAVNDGMGVAGATSVLFCMGVGFIIGTIAGGKLGQHLYKKDKKLQAWLTGLTMWGGMLPLFVLFSTDRPDWPFMFHILALVGVFFAAFSPVNLKAVLLNSVATQSRGTVFGVYNIMDDLGKGLGPALVASWVRHLGRRNSFMLGMAFWLPSGLICLLMARTIPHDDLVEGEEQLSILNPADVQKPSVEI</sequence>
<dbReference type="SUPFAM" id="SSF103473">
    <property type="entry name" value="MFS general substrate transporter"/>
    <property type="match status" value="1"/>
</dbReference>
<dbReference type="InterPro" id="IPR050189">
    <property type="entry name" value="MFS_Efflux_Transporters"/>
</dbReference>
<feature type="transmembrane region" description="Helical" evidence="6">
    <location>
        <begin position="254"/>
        <end position="275"/>
    </location>
</feature>
<feature type="transmembrane region" description="Helical" evidence="6">
    <location>
        <begin position="89"/>
        <end position="108"/>
    </location>
</feature>
<keyword evidence="2" id="KW-1003">Cell membrane</keyword>
<feature type="transmembrane region" description="Helical" evidence="6">
    <location>
        <begin position="287"/>
        <end position="312"/>
    </location>
</feature>
<feature type="transmembrane region" description="Helical" evidence="6">
    <location>
        <begin position="419"/>
        <end position="437"/>
    </location>
</feature>
<keyword evidence="9" id="KW-1185">Reference proteome</keyword>